<sequence length="204" mass="22183">MSGLDAATLAALNKDGINKDKAEEYHAAFRVFTRGSEIRVENLRAVLEGSFGASYTESDYQYMLRQFSGDQDTDVVTFPVFAKSMHSKMGNPAYNEAYGDAFDLLLKESGDVELTAGLLKEGMAKLGEDLTDAEAAEMVKAASKKNEFVKLMAPPTPTPSPWPHAATFAARVKAGNSCWVRQASFAAPRQAAHACIHARSREAR</sequence>
<evidence type="ECO:0000313" key="5">
    <source>
        <dbReference type="Proteomes" id="UP000325113"/>
    </source>
</evidence>
<evidence type="ECO:0008006" key="6">
    <source>
        <dbReference type="Google" id="ProtNLM"/>
    </source>
</evidence>
<dbReference type="PANTHER" id="PTHR23048:SF0">
    <property type="entry name" value="CALMODULIN LIKE 3"/>
    <property type="match status" value="1"/>
</dbReference>
<evidence type="ECO:0000313" key="4">
    <source>
        <dbReference type="Proteomes" id="UP000324907"/>
    </source>
</evidence>
<dbReference type="InterPro" id="IPR050230">
    <property type="entry name" value="CALM/Myosin/TropC-like"/>
</dbReference>
<dbReference type="AlphaFoldDB" id="A0A5A8C985"/>
<dbReference type="GO" id="GO:0016460">
    <property type="term" value="C:myosin II complex"/>
    <property type="evidence" value="ECO:0007669"/>
    <property type="project" value="TreeGrafter"/>
</dbReference>
<accession>A0A5A8C985</accession>
<gene>
    <name evidence="2" type="ORF">FNF28_07454</name>
    <name evidence="3" type="ORF">FNF31_05404</name>
</gene>
<comment type="caution">
    <text evidence="2">The sequence shown here is derived from an EMBL/GenBank/DDBJ whole genome shotgun (WGS) entry which is preliminary data.</text>
</comment>
<dbReference type="EMBL" id="VLTL01000264">
    <property type="protein sequence ID" value="KAA0148411.1"/>
    <property type="molecule type" value="Genomic_DNA"/>
</dbReference>
<evidence type="ECO:0000313" key="3">
    <source>
        <dbReference type="EMBL" id="KAA0158463.1"/>
    </source>
</evidence>
<evidence type="ECO:0000313" key="2">
    <source>
        <dbReference type="EMBL" id="KAA0148411.1"/>
    </source>
</evidence>
<dbReference type="PANTHER" id="PTHR23048">
    <property type="entry name" value="MYOSIN LIGHT CHAIN 1, 3"/>
    <property type="match status" value="1"/>
</dbReference>
<organism evidence="2 4">
    <name type="scientific">Cafeteria roenbergensis</name>
    <name type="common">Marine flagellate</name>
    <dbReference type="NCBI Taxonomy" id="33653"/>
    <lineage>
        <taxon>Eukaryota</taxon>
        <taxon>Sar</taxon>
        <taxon>Stramenopiles</taxon>
        <taxon>Bigyra</taxon>
        <taxon>Opalozoa</taxon>
        <taxon>Bicosoecida</taxon>
        <taxon>Cafeteriaceae</taxon>
        <taxon>Cafeteria</taxon>
    </lineage>
</organism>
<proteinExistence type="predicted"/>
<evidence type="ECO:0000256" key="1">
    <source>
        <dbReference type="ARBA" id="ARBA00022737"/>
    </source>
</evidence>
<dbReference type="Proteomes" id="UP000325113">
    <property type="component" value="Unassembled WGS sequence"/>
</dbReference>
<dbReference type="EMBL" id="VLTM01000067">
    <property type="protein sequence ID" value="KAA0158463.1"/>
    <property type="molecule type" value="Genomic_DNA"/>
</dbReference>
<reference evidence="4 5" key="1">
    <citation type="submission" date="2019-07" db="EMBL/GenBank/DDBJ databases">
        <title>Genomes of Cafeteria roenbergensis.</title>
        <authorList>
            <person name="Fischer M.G."/>
            <person name="Hackl T."/>
            <person name="Roman M."/>
        </authorList>
    </citation>
    <scope>NUCLEOTIDE SEQUENCE [LARGE SCALE GENOMIC DNA]</scope>
    <source>
        <strain evidence="3 5">Cflag</strain>
        <strain evidence="2 4">RCC970-E3</strain>
    </source>
</reference>
<protein>
    <recommendedName>
        <fullName evidence="6">EF-hand domain-containing protein</fullName>
    </recommendedName>
</protein>
<keyword evidence="1" id="KW-0677">Repeat</keyword>
<dbReference type="InterPro" id="IPR011992">
    <property type="entry name" value="EF-hand-dom_pair"/>
</dbReference>
<dbReference type="SUPFAM" id="SSF47473">
    <property type="entry name" value="EF-hand"/>
    <property type="match status" value="1"/>
</dbReference>
<dbReference type="Gene3D" id="1.10.238.10">
    <property type="entry name" value="EF-hand"/>
    <property type="match status" value="2"/>
</dbReference>
<name>A0A5A8C985_CAFRO</name>
<dbReference type="Proteomes" id="UP000324907">
    <property type="component" value="Unassembled WGS sequence"/>
</dbReference>